<evidence type="ECO:0008006" key="3">
    <source>
        <dbReference type="Google" id="ProtNLM"/>
    </source>
</evidence>
<reference evidence="1 2" key="1">
    <citation type="submission" date="2016-03" db="EMBL/GenBank/DDBJ databases">
        <authorList>
            <person name="Ploux O."/>
        </authorList>
    </citation>
    <scope>NUCLEOTIDE SEQUENCE [LARGE SCALE GENOMIC DNA]</scope>
    <source>
        <strain evidence="1 2">URUG2</strain>
    </source>
</reference>
<evidence type="ECO:0000313" key="2">
    <source>
        <dbReference type="Proteomes" id="UP000225277"/>
    </source>
</evidence>
<dbReference type="Proteomes" id="UP000225277">
    <property type="component" value="Unassembled WGS sequence"/>
</dbReference>
<protein>
    <recommendedName>
        <fullName evidence="3">F-box domain-containing protein</fullName>
    </recommendedName>
</protein>
<evidence type="ECO:0000313" key="1">
    <source>
        <dbReference type="EMBL" id="CZT14997.1"/>
    </source>
</evidence>
<sequence>MPYTRSMALAARTAAPAASRDDAASAAQPAKEAFPLLALPYELRAMIFEHATRDGPVLVRNNRKAPFQLASPFSGVNRQIQAELQPIVERLTPTSWRQAGKITVDVYNLNFDTLFDFLDALTRQEIQDYRRLGTVITPRLRFGRCSRRYRSRRQIREEDMESLVDWLETSMTQTEEWSGISDWKCEFVVNKPETTLIPWLRALDKFSDDVYFSPSRAMTRPGKLRLRQAIQKIVDTGVDVLHRSNLVLYETQAGDEERY</sequence>
<name>A0A2D3UT81_9PEZI</name>
<dbReference type="RefSeq" id="XP_023621894.1">
    <property type="nucleotide sequence ID" value="XM_023766126.1"/>
</dbReference>
<dbReference type="GeneID" id="35606599"/>
<accession>A0A2D3UT81</accession>
<dbReference type="EMBL" id="FJUY01000001">
    <property type="protein sequence ID" value="CZT14997.1"/>
    <property type="molecule type" value="Genomic_DNA"/>
</dbReference>
<proteinExistence type="predicted"/>
<keyword evidence="2" id="KW-1185">Reference proteome</keyword>
<organism evidence="1 2">
    <name type="scientific">Ramularia collo-cygni</name>
    <dbReference type="NCBI Taxonomy" id="112498"/>
    <lineage>
        <taxon>Eukaryota</taxon>
        <taxon>Fungi</taxon>
        <taxon>Dikarya</taxon>
        <taxon>Ascomycota</taxon>
        <taxon>Pezizomycotina</taxon>
        <taxon>Dothideomycetes</taxon>
        <taxon>Dothideomycetidae</taxon>
        <taxon>Mycosphaerellales</taxon>
        <taxon>Mycosphaerellaceae</taxon>
        <taxon>Ramularia</taxon>
    </lineage>
</organism>
<dbReference type="AlphaFoldDB" id="A0A2D3UT81"/>
<gene>
    <name evidence="1" type="ORF">RCC_12039</name>
</gene>